<comment type="caution">
    <text evidence="9">The sequence shown here is derived from an EMBL/GenBank/DDBJ whole genome shotgun (WGS) entry which is preliminary data.</text>
</comment>
<evidence type="ECO:0000259" key="8">
    <source>
        <dbReference type="Pfam" id="PF01103"/>
    </source>
</evidence>
<sequence length="680" mass="73694">MRANGRLTRISRRFIALSLAATGLLSLGGCSALRELRDSLNPAAAAERQAKAAQSSGRLVAEYQLVVMAPSKLRDLLETHLDLARFRTAPEDQRLNPQELRRLSAAAPQQARALLETEGFFNAQVEVESSGAETASANYTHPTITVKVEPGPQAKVSAVEINFSGELLEPIPAEPGASAPSEALLRQTSRQRDRMRQDWELGVDEPFRQADWGSAKSAMLGRARAQGYPLARWANSAALVDTESNRVELSLELNSGPLFRLGEIQIVGLKHLPATVVERLAGFEPGEPYSERTMLDFQERLLRTTLFDSASVDIRPEAASTESTGARDDAVEATEDAGAPVSASPATASPATASPATASPVYVLVKEAPRQQVTLSAGYDTSAGPRIGADYTHRQPFGLDLRSRTKLKLGSQGSSADIELSSYPLTDMQRNVMALFVERLSKDDTVNSNLRARIGRNRETPRQDRTYFLEILHARDQTPQAITNAGTVSGNIQWTRRRVDSTLRPTKGYTGQLQIGGGYADSTRENGGFGLGHLKLYGYYPLPAGFYGSARTELGQIFASDRVGLPEKLRFRTGGDESVRGYGIDDLGPVDVFGNPTGGRVLWNGSLELAHGLMDSVPDLLGAVFVDAGQAAARWSELKPVTSAGLGLRYRSPLGTLRLDYARAIEPQVWRLHFSVGIAL</sequence>
<evidence type="ECO:0000256" key="6">
    <source>
        <dbReference type="ARBA" id="ARBA00023237"/>
    </source>
</evidence>
<evidence type="ECO:0000256" key="1">
    <source>
        <dbReference type="ARBA" id="ARBA00004370"/>
    </source>
</evidence>
<dbReference type="InterPro" id="IPR000184">
    <property type="entry name" value="Bac_surfAg_D15"/>
</dbReference>
<comment type="subcellular location">
    <subcellularLocation>
        <location evidence="1">Membrane</location>
    </subcellularLocation>
</comment>
<evidence type="ECO:0000256" key="3">
    <source>
        <dbReference type="ARBA" id="ARBA00022692"/>
    </source>
</evidence>
<dbReference type="PANTHER" id="PTHR12815">
    <property type="entry name" value="SORTING AND ASSEMBLY MACHINERY SAMM50 PROTEIN FAMILY MEMBER"/>
    <property type="match status" value="1"/>
</dbReference>
<name>A0ABT2Y9Q1_9BURK</name>
<keyword evidence="2" id="KW-1134">Transmembrane beta strand</keyword>
<keyword evidence="6" id="KW-0998">Cell outer membrane</keyword>
<evidence type="ECO:0000256" key="7">
    <source>
        <dbReference type="SAM" id="MobiDB-lite"/>
    </source>
</evidence>
<dbReference type="Gene3D" id="2.40.160.50">
    <property type="entry name" value="membrane protein fhac: a member of the omp85/tpsb transporter family"/>
    <property type="match status" value="1"/>
</dbReference>
<dbReference type="InterPro" id="IPR039910">
    <property type="entry name" value="D15-like"/>
</dbReference>
<organism evidence="9 10">
    <name type="scientific">Roseateles oligotrophus</name>
    <dbReference type="NCBI Taxonomy" id="1769250"/>
    <lineage>
        <taxon>Bacteria</taxon>
        <taxon>Pseudomonadati</taxon>
        <taxon>Pseudomonadota</taxon>
        <taxon>Betaproteobacteria</taxon>
        <taxon>Burkholderiales</taxon>
        <taxon>Sphaerotilaceae</taxon>
        <taxon>Roseateles</taxon>
    </lineage>
</organism>
<keyword evidence="4" id="KW-0732">Signal</keyword>
<evidence type="ECO:0000256" key="5">
    <source>
        <dbReference type="ARBA" id="ARBA00023136"/>
    </source>
</evidence>
<dbReference type="PANTHER" id="PTHR12815:SF47">
    <property type="entry name" value="TRANSLOCATION AND ASSEMBLY MODULE SUBUNIT TAMA"/>
    <property type="match status" value="1"/>
</dbReference>
<proteinExistence type="predicted"/>
<protein>
    <submittedName>
        <fullName evidence="9">BamA/TamA family outer membrane protein</fullName>
    </submittedName>
</protein>
<gene>
    <name evidence="9" type="ORF">LNV07_02835</name>
</gene>
<evidence type="ECO:0000313" key="10">
    <source>
        <dbReference type="Proteomes" id="UP001209701"/>
    </source>
</evidence>
<dbReference type="RefSeq" id="WP_263569639.1">
    <property type="nucleotide sequence ID" value="NZ_JAJIRN010000001.1"/>
</dbReference>
<feature type="region of interest" description="Disordered" evidence="7">
    <location>
        <begin position="313"/>
        <end position="355"/>
    </location>
</feature>
<reference evidence="9 10" key="1">
    <citation type="submission" date="2021-11" db="EMBL/GenBank/DDBJ databases">
        <authorList>
            <person name="Liang Q."/>
            <person name="Mou H."/>
            <person name="Liu Z."/>
        </authorList>
    </citation>
    <scope>NUCLEOTIDE SEQUENCE [LARGE SCALE GENOMIC DNA]</scope>
    <source>
        <strain evidence="9 10">CHU3</strain>
    </source>
</reference>
<feature type="domain" description="Bacterial surface antigen (D15)" evidence="8">
    <location>
        <begin position="372"/>
        <end position="677"/>
    </location>
</feature>
<accession>A0ABT2Y9Q1</accession>
<evidence type="ECO:0000256" key="4">
    <source>
        <dbReference type="ARBA" id="ARBA00022729"/>
    </source>
</evidence>
<evidence type="ECO:0000256" key="2">
    <source>
        <dbReference type="ARBA" id="ARBA00022452"/>
    </source>
</evidence>
<keyword evidence="10" id="KW-1185">Reference proteome</keyword>
<keyword evidence="5" id="KW-0472">Membrane</keyword>
<dbReference type="PROSITE" id="PS51257">
    <property type="entry name" value="PROKAR_LIPOPROTEIN"/>
    <property type="match status" value="1"/>
</dbReference>
<dbReference type="Pfam" id="PF01103">
    <property type="entry name" value="Omp85"/>
    <property type="match status" value="1"/>
</dbReference>
<feature type="compositionally biased region" description="Low complexity" evidence="7">
    <location>
        <begin position="339"/>
        <end position="355"/>
    </location>
</feature>
<dbReference type="Proteomes" id="UP001209701">
    <property type="component" value="Unassembled WGS sequence"/>
</dbReference>
<evidence type="ECO:0000313" key="9">
    <source>
        <dbReference type="EMBL" id="MCV2367031.1"/>
    </source>
</evidence>
<dbReference type="Gene3D" id="3.10.20.310">
    <property type="entry name" value="membrane protein fhac"/>
    <property type="match status" value="2"/>
</dbReference>
<dbReference type="EMBL" id="JAJIRN010000001">
    <property type="protein sequence ID" value="MCV2367031.1"/>
    <property type="molecule type" value="Genomic_DNA"/>
</dbReference>
<keyword evidence="3" id="KW-0812">Transmembrane</keyword>